<comment type="caution">
    <text evidence="1">The sequence shown here is derived from an EMBL/GenBank/DDBJ whole genome shotgun (WGS) entry which is preliminary data.</text>
</comment>
<evidence type="ECO:0000313" key="1">
    <source>
        <dbReference type="EMBL" id="CAG8415724.1"/>
    </source>
</evidence>
<dbReference type="EMBL" id="CAJVPG010000433">
    <property type="protein sequence ID" value="CAG8415724.1"/>
    <property type="molecule type" value="Genomic_DNA"/>
</dbReference>
<evidence type="ECO:0000313" key="2">
    <source>
        <dbReference type="Proteomes" id="UP001152649"/>
    </source>
</evidence>
<gene>
    <name evidence="1" type="ORF">PSALAMII_LOCUS9310</name>
</gene>
<accession>A0A9W4JRN5</accession>
<sequence>MLTIPRATTIEHYMSSTRNPAPNDVMSQPIGGEKPGAEVQLEKKGEINALQRYRYQKWQQNTIDSDPKFSCILLDTEEDLREIAQEELSIKNGCAAPGGNPTERLRSLNIKFWLLSLKWWYCRSNLDDFELRAFKLWRLNPRWYMHRALVEECIGRQGCCARACGCCQKREISPGRSLGVGHCTLKCACCQKSRGFEVSTMDKKQLKDQFQSCVKGPSHRVTRYRQVSIWGLVGDSEEDPSNMIDAPPSYDQVKKCKC</sequence>
<name>A0A9W4JRN5_9EURO</name>
<keyword evidence="2" id="KW-1185">Reference proteome</keyword>
<protein>
    <submittedName>
        <fullName evidence="1">Uncharacterized protein</fullName>
    </submittedName>
</protein>
<dbReference type="AlphaFoldDB" id="A0A9W4JRN5"/>
<dbReference type="Proteomes" id="UP001152649">
    <property type="component" value="Unassembled WGS sequence"/>
</dbReference>
<dbReference type="OrthoDB" id="4364054at2759"/>
<organism evidence="1 2">
    <name type="scientific">Penicillium salamii</name>
    <dbReference type="NCBI Taxonomy" id="1612424"/>
    <lineage>
        <taxon>Eukaryota</taxon>
        <taxon>Fungi</taxon>
        <taxon>Dikarya</taxon>
        <taxon>Ascomycota</taxon>
        <taxon>Pezizomycotina</taxon>
        <taxon>Eurotiomycetes</taxon>
        <taxon>Eurotiomycetidae</taxon>
        <taxon>Eurotiales</taxon>
        <taxon>Aspergillaceae</taxon>
        <taxon>Penicillium</taxon>
    </lineage>
</organism>
<proteinExistence type="predicted"/>
<reference evidence="1" key="1">
    <citation type="submission" date="2021-07" db="EMBL/GenBank/DDBJ databases">
        <authorList>
            <person name="Branca A.L. A."/>
        </authorList>
    </citation>
    <scope>NUCLEOTIDE SEQUENCE</scope>
</reference>